<sequence length="125" mass="13878">MGSSHHARAEQDYRGTARPLWRDPTFPSLCFHGVSTFRPDQEDRVAPDSSSGWSSGTHWTILAEDLSSAFMNASKMGVQAQWGDVRVTQAKVSVRQPPSGSWILMPCDASYVFSVISSPIGRWYD</sequence>
<dbReference type="Proteomes" id="UP000593571">
    <property type="component" value="Unassembled WGS sequence"/>
</dbReference>
<evidence type="ECO:0000313" key="1">
    <source>
        <dbReference type="EMBL" id="KAF6410478.1"/>
    </source>
</evidence>
<protein>
    <submittedName>
        <fullName evidence="1">Uncharacterized protein</fullName>
    </submittedName>
</protein>
<proteinExistence type="predicted"/>
<name>A0A7J8CI15_ROUAE</name>
<evidence type="ECO:0000313" key="2">
    <source>
        <dbReference type="Proteomes" id="UP000593571"/>
    </source>
</evidence>
<reference evidence="1 2" key="1">
    <citation type="journal article" date="2020" name="Nature">
        <title>Six reference-quality genomes reveal evolution of bat adaptations.</title>
        <authorList>
            <person name="Jebb D."/>
            <person name="Huang Z."/>
            <person name="Pippel M."/>
            <person name="Hughes G.M."/>
            <person name="Lavrichenko K."/>
            <person name="Devanna P."/>
            <person name="Winkler S."/>
            <person name="Jermiin L.S."/>
            <person name="Skirmuntt E.C."/>
            <person name="Katzourakis A."/>
            <person name="Burkitt-Gray L."/>
            <person name="Ray D.A."/>
            <person name="Sullivan K.A.M."/>
            <person name="Roscito J.G."/>
            <person name="Kirilenko B.M."/>
            <person name="Davalos L.M."/>
            <person name="Corthals A.P."/>
            <person name="Power M.L."/>
            <person name="Jones G."/>
            <person name="Ransome R.D."/>
            <person name="Dechmann D.K.N."/>
            <person name="Locatelli A.G."/>
            <person name="Puechmaille S.J."/>
            <person name="Fedrigo O."/>
            <person name="Jarvis E.D."/>
            <person name="Hiller M."/>
            <person name="Vernes S.C."/>
            <person name="Myers E.W."/>
            <person name="Teeling E.C."/>
        </authorList>
    </citation>
    <scope>NUCLEOTIDE SEQUENCE [LARGE SCALE GENOMIC DNA]</scope>
    <source>
        <strain evidence="1">MRouAeg1</strain>
        <tissue evidence="1">Muscle</tissue>
    </source>
</reference>
<comment type="caution">
    <text evidence="1">The sequence shown here is derived from an EMBL/GenBank/DDBJ whole genome shotgun (WGS) entry which is preliminary data.</text>
</comment>
<keyword evidence="2" id="KW-1185">Reference proteome</keyword>
<gene>
    <name evidence="1" type="ORF">HJG63_009022</name>
</gene>
<dbReference type="AlphaFoldDB" id="A0A7J8CI15"/>
<dbReference type="EMBL" id="JACASE010000014">
    <property type="protein sequence ID" value="KAF6410478.1"/>
    <property type="molecule type" value="Genomic_DNA"/>
</dbReference>
<accession>A0A7J8CI15</accession>
<organism evidence="1 2">
    <name type="scientific">Rousettus aegyptiacus</name>
    <name type="common">Egyptian fruit bat</name>
    <name type="synonym">Pteropus aegyptiacus</name>
    <dbReference type="NCBI Taxonomy" id="9407"/>
    <lineage>
        <taxon>Eukaryota</taxon>
        <taxon>Metazoa</taxon>
        <taxon>Chordata</taxon>
        <taxon>Craniata</taxon>
        <taxon>Vertebrata</taxon>
        <taxon>Euteleostomi</taxon>
        <taxon>Mammalia</taxon>
        <taxon>Eutheria</taxon>
        <taxon>Laurasiatheria</taxon>
        <taxon>Chiroptera</taxon>
        <taxon>Yinpterochiroptera</taxon>
        <taxon>Pteropodoidea</taxon>
        <taxon>Pteropodidae</taxon>
        <taxon>Rousettinae</taxon>
        <taxon>Rousettus</taxon>
    </lineage>
</organism>